<evidence type="ECO:0000313" key="1">
    <source>
        <dbReference type="EMBL" id="KAJ8887795.1"/>
    </source>
</evidence>
<sequence>MQYSLFQSGSAASLWSTTVVPVGGEGTSFTQPLHKCGKNARHYARWRPQHSKAGRPRTLLLMFSMAKALLLSGPTRHRTSTNFTLQYVIVIVRGNDIICCIIQVPPAVQGPVSPGFDEVHFASCNRNLSPKTHICCIIQESYLSSAQIPIVRNVLEISEHPSHSWHSTCRVSRPIVHLHHKHFICRHRYPSLHHMYSNTALQPDCFYKEMPTFQLRAVTPVRSGINHSRAPGNGIMSGSAWGEGRVVVGYPPPPPRAWSTARNNSKKEYAEIRCQWLYYSPPTKANRVRFPAGRPRIFARGTRAGRLRWSAGFLGDFPFPPHFYSGAAPYSTRITHIDSQEIMPVVSVSHPSVIRPSVSQPNESQPDFVRPASLHCYKLTKTKLFSPLSSLSRSLGNGSTVSIPLCGALSRPPAVLYRTRIASGRGWFDNTHSFPRPPQYLLAPLALLEE</sequence>
<keyword evidence="2" id="KW-1185">Reference proteome</keyword>
<reference evidence="1 2" key="1">
    <citation type="submission" date="2023-02" db="EMBL/GenBank/DDBJ databases">
        <title>LHISI_Scaffold_Assembly.</title>
        <authorList>
            <person name="Stuart O.P."/>
            <person name="Cleave R."/>
            <person name="Magrath M.J.L."/>
            <person name="Mikheyev A.S."/>
        </authorList>
    </citation>
    <scope>NUCLEOTIDE SEQUENCE [LARGE SCALE GENOMIC DNA]</scope>
    <source>
        <strain evidence="1">Daus_M_001</strain>
        <tissue evidence="1">Leg muscle</tissue>
    </source>
</reference>
<name>A0ABQ9HU35_9NEOP</name>
<dbReference type="EMBL" id="JARBHB010000004">
    <property type="protein sequence ID" value="KAJ8887795.1"/>
    <property type="molecule type" value="Genomic_DNA"/>
</dbReference>
<dbReference type="Proteomes" id="UP001159363">
    <property type="component" value="Chromosome X"/>
</dbReference>
<protein>
    <submittedName>
        <fullName evidence="1">Uncharacterized protein</fullName>
    </submittedName>
</protein>
<comment type="caution">
    <text evidence="1">The sequence shown here is derived from an EMBL/GenBank/DDBJ whole genome shotgun (WGS) entry which is preliminary data.</text>
</comment>
<accession>A0ABQ9HU35</accession>
<organism evidence="1 2">
    <name type="scientific">Dryococelus australis</name>
    <dbReference type="NCBI Taxonomy" id="614101"/>
    <lineage>
        <taxon>Eukaryota</taxon>
        <taxon>Metazoa</taxon>
        <taxon>Ecdysozoa</taxon>
        <taxon>Arthropoda</taxon>
        <taxon>Hexapoda</taxon>
        <taxon>Insecta</taxon>
        <taxon>Pterygota</taxon>
        <taxon>Neoptera</taxon>
        <taxon>Polyneoptera</taxon>
        <taxon>Phasmatodea</taxon>
        <taxon>Verophasmatodea</taxon>
        <taxon>Anareolatae</taxon>
        <taxon>Phasmatidae</taxon>
        <taxon>Eurycanthinae</taxon>
        <taxon>Dryococelus</taxon>
    </lineage>
</organism>
<evidence type="ECO:0000313" key="2">
    <source>
        <dbReference type="Proteomes" id="UP001159363"/>
    </source>
</evidence>
<gene>
    <name evidence="1" type="ORF">PR048_014013</name>
</gene>
<proteinExistence type="predicted"/>